<evidence type="ECO:0000313" key="3">
    <source>
        <dbReference type="Proteomes" id="UP000019250"/>
    </source>
</evidence>
<gene>
    <name evidence="2" type="ORF">COMX_03950</name>
</gene>
<dbReference type="STRING" id="1208583.COMX_03950"/>
<dbReference type="eggNOG" id="ENOG502ZRTK">
    <property type="taxonomic scope" value="Bacteria"/>
</dbReference>
<dbReference type="AlphaFoldDB" id="W7DV25"/>
<dbReference type="Pfam" id="PF13803">
    <property type="entry name" value="DUF4184"/>
    <property type="match status" value="1"/>
</dbReference>
<proteinExistence type="predicted"/>
<feature type="transmembrane region" description="Helical" evidence="1">
    <location>
        <begin position="56"/>
        <end position="74"/>
    </location>
</feature>
<name>W7DV25_9PROT</name>
<feature type="transmembrane region" description="Helical" evidence="1">
    <location>
        <begin position="22"/>
        <end position="44"/>
    </location>
</feature>
<dbReference type="EMBL" id="ATSX01000001">
    <property type="protein sequence ID" value="EUK18870.1"/>
    <property type="molecule type" value="Genomic_DNA"/>
</dbReference>
<organism evidence="2 3">
    <name type="scientific">Commensalibacter papalotli</name>
    <name type="common">ex Servin-Garciduenas et al. 2014</name>
    <dbReference type="NCBI Taxonomy" id="1208583"/>
    <lineage>
        <taxon>Bacteria</taxon>
        <taxon>Pseudomonadati</taxon>
        <taxon>Pseudomonadota</taxon>
        <taxon>Alphaproteobacteria</taxon>
        <taxon>Acetobacterales</taxon>
        <taxon>Acetobacteraceae</taxon>
    </lineage>
</organism>
<keyword evidence="1" id="KW-0472">Membrane</keyword>
<keyword evidence="1" id="KW-0812">Transmembrane</keyword>
<evidence type="ECO:0000256" key="1">
    <source>
        <dbReference type="SAM" id="Phobius"/>
    </source>
</evidence>
<keyword evidence="1" id="KW-1133">Transmembrane helix</keyword>
<evidence type="ECO:0008006" key="4">
    <source>
        <dbReference type="Google" id="ProtNLM"/>
    </source>
</evidence>
<comment type="caution">
    <text evidence="2">The sequence shown here is derived from an EMBL/GenBank/DDBJ whole genome shotgun (WGS) entry which is preliminary data.</text>
</comment>
<dbReference type="InterPro" id="IPR025238">
    <property type="entry name" value="DUF4184"/>
</dbReference>
<sequence>MPWTFSHPAVVFPIKQSRIGKFLNLPALIIGSISPDLFYSVGLYNISTTAHHFTGWLYTAFPLCIVIFILLSMLSSSLNKALPIPIKAYNQWSLRGYIIIGISLFIGAATHIIWDGFTHETSSFVRNIVFLQYK</sequence>
<accession>W7DV25</accession>
<feature type="transmembrane region" description="Helical" evidence="1">
    <location>
        <begin position="94"/>
        <end position="114"/>
    </location>
</feature>
<reference evidence="2 3" key="1">
    <citation type="journal article" date="2014" name="Genome Announc.">
        <title>Draft Genome Sequence of Commensalibacter papalotli MX01, a Symbiont Identified from the Guts of Overwintering Monarch Butterflies.</title>
        <authorList>
            <person name="Servin-Garciduenas L.E."/>
            <person name="Sanchez-Quinto A."/>
            <person name="Martinez-Romero E."/>
        </authorList>
    </citation>
    <scope>NUCLEOTIDE SEQUENCE [LARGE SCALE GENOMIC DNA]</scope>
    <source>
        <strain evidence="3">MX-MONARCH01</strain>
    </source>
</reference>
<dbReference type="RefSeq" id="WP_051461853.1">
    <property type="nucleotide sequence ID" value="NZ_ATSX01000001.1"/>
</dbReference>
<evidence type="ECO:0000313" key="2">
    <source>
        <dbReference type="EMBL" id="EUK18870.1"/>
    </source>
</evidence>
<dbReference type="Proteomes" id="UP000019250">
    <property type="component" value="Unassembled WGS sequence"/>
</dbReference>
<dbReference type="OrthoDB" id="8481923at2"/>
<protein>
    <recommendedName>
        <fullName evidence="4">DUF4184 family protein</fullName>
    </recommendedName>
</protein>
<dbReference type="PATRIC" id="fig|1208583.4.peg.798"/>
<keyword evidence="3" id="KW-1185">Reference proteome</keyword>